<name>A0AAN8WWT6_HALRR</name>
<reference evidence="2 3" key="1">
    <citation type="submission" date="2023-11" db="EMBL/GenBank/DDBJ databases">
        <title>Halocaridina rubra genome assembly.</title>
        <authorList>
            <person name="Smith C."/>
        </authorList>
    </citation>
    <scope>NUCLEOTIDE SEQUENCE [LARGE SCALE GENOMIC DNA]</scope>
    <source>
        <strain evidence="2">EP-1</strain>
        <tissue evidence="2">Whole</tissue>
    </source>
</reference>
<organism evidence="2 3">
    <name type="scientific">Halocaridina rubra</name>
    <name type="common">Hawaiian red shrimp</name>
    <dbReference type="NCBI Taxonomy" id="373956"/>
    <lineage>
        <taxon>Eukaryota</taxon>
        <taxon>Metazoa</taxon>
        <taxon>Ecdysozoa</taxon>
        <taxon>Arthropoda</taxon>
        <taxon>Crustacea</taxon>
        <taxon>Multicrustacea</taxon>
        <taxon>Malacostraca</taxon>
        <taxon>Eumalacostraca</taxon>
        <taxon>Eucarida</taxon>
        <taxon>Decapoda</taxon>
        <taxon>Pleocyemata</taxon>
        <taxon>Caridea</taxon>
        <taxon>Atyoidea</taxon>
        <taxon>Atyidae</taxon>
        <taxon>Halocaridina</taxon>
    </lineage>
</organism>
<evidence type="ECO:0000313" key="2">
    <source>
        <dbReference type="EMBL" id="KAK7072452.1"/>
    </source>
</evidence>
<feature type="region of interest" description="Disordered" evidence="1">
    <location>
        <begin position="106"/>
        <end position="142"/>
    </location>
</feature>
<comment type="caution">
    <text evidence="2">The sequence shown here is derived from an EMBL/GenBank/DDBJ whole genome shotgun (WGS) entry which is preliminary data.</text>
</comment>
<gene>
    <name evidence="2" type="ORF">SK128_009951</name>
</gene>
<dbReference type="AlphaFoldDB" id="A0AAN8WWT6"/>
<dbReference type="EMBL" id="JAXCGZ010013478">
    <property type="protein sequence ID" value="KAK7072452.1"/>
    <property type="molecule type" value="Genomic_DNA"/>
</dbReference>
<sequence length="216" mass="22789">LIRSATISPIHSATAPNITPATTSPLHTITASHTYSTVVSPVHPATATLSSYSSALAPHDPFAPDSSDLSVFDFRDQSPPVSPYLSIAVPHDPPAHVSPDSLAIASPDTSTMTSPLRPACGKRGTRRGVGCQPQGSRGTRRLHTHCGHGNRPPAAAPVKDFPQDAGTNNEAFIPTYVAFHGTSGLSMPILMSPLQFFLLLFTRDAAVPDRGNQHEC</sequence>
<dbReference type="Proteomes" id="UP001381693">
    <property type="component" value="Unassembled WGS sequence"/>
</dbReference>
<proteinExistence type="predicted"/>
<evidence type="ECO:0000256" key="1">
    <source>
        <dbReference type="SAM" id="MobiDB-lite"/>
    </source>
</evidence>
<evidence type="ECO:0000313" key="3">
    <source>
        <dbReference type="Proteomes" id="UP001381693"/>
    </source>
</evidence>
<protein>
    <submittedName>
        <fullName evidence="2">Uncharacterized protein</fullName>
    </submittedName>
</protein>
<keyword evidence="3" id="KW-1185">Reference proteome</keyword>
<feature type="non-terminal residue" evidence="2">
    <location>
        <position position="1"/>
    </location>
</feature>
<accession>A0AAN8WWT6</accession>